<dbReference type="AlphaFoldDB" id="A0A8E6B2P7"/>
<dbReference type="Pfam" id="PF07963">
    <property type="entry name" value="N_methyl"/>
    <property type="match status" value="1"/>
</dbReference>
<dbReference type="Proteomes" id="UP000676194">
    <property type="component" value="Chromosome"/>
</dbReference>
<keyword evidence="1" id="KW-0472">Membrane</keyword>
<gene>
    <name evidence="3" type="ORF">KIH39_15145</name>
</gene>
<evidence type="ECO:0000256" key="1">
    <source>
        <dbReference type="SAM" id="Phobius"/>
    </source>
</evidence>
<dbReference type="KEGG" id="tsph:KIH39_15145"/>
<dbReference type="InterPro" id="IPR045584">
    <property type="entry name" value="Pilin-like"/>
</dbReference>
<dbReference type="NCBIfam" id="TIGR02532">
    <property type="entry name" value="IV_pilin_GFxxxE"/>
    <property type="match status" value="1"/>
</dbReference>
<name>A0A8E6B2P7_9BACT</name>
<dbReference type="InterPro" id="IPR011453">
    <property type="entry name" value="DUF1559"/>
</dbReference>
<dbReference type="InterPro" id="IPR012902">
    <property type="entry name" value="N_methyl_site"/>
</dbReference>
<evidence type="ECO:0000259" key="2">
    <source>
        <dbReference type="Pfam" id="PF07596"/>
    </source>
</evidence>
<sequence>MRYINRGFSLIETIVVIAIIGSMIGLLLSAIQMVRLQANRMESANNLRQIIIATHNFASDRQGVLPSYVPYHPKYKGIKKKGSLLQKLQPYFQCPMVTFHTKDDDLEFLTPKIFLSPTDSSLAAFPVSQESWGNISYAFNAYAFLLDKNLNSSFSDGTSNTIAFADRYARADISVRGGNLRYDVTGFQYDIFWRVPSFADELWGDVVPVTTNSVPITTQPSVPGLTFQPAPDPHNFNPSLLSSHVKSGLETAFFDGSVRTITPTIAPSVFWSLVTPNAGDATQNF</sequence>
<organism evidence="3 4">
    <name type="scientific">Telmatocola sphagniphila</name>
    <dbReference type="NCBI Taxonomy" id="1123043"/>
    <lineage>
        <taxon>Bacteria</taxon>
        <taxon>Pseudomonadati</taxon>
        <taxon>Planctomycetota</taxon>
        <taxon>Planctomycetia</taxon>
        <taxon>Gemmatales</taxon>
        <taxon>Gemmataceae</taxon>
    </lineage>
</organism>
<dbReference type="PROSITE" id="PS00409">
    <property type="entry name" value="PROKAR_NTER_METHYL"/>
    <property type="match status" value="1"/>
</dbReference>
<keyword evidence="4" id="KW-1185">Reference proteome</keyword>
<feature type="transmembrane region" description="Helical" evidence="1">
    <location>
        <begin position="7"/>
        <end position="31"/>
    </location>
</feature>
<protein>
    <submittedName>
        <fullName evidence="3">DUF1559 domain-containing protein</fullName>
    </submittedName>
</protein>
<dbReference type="PANTHER" id="PTHR30093:SF2">
    <property type="entry name" value="TYPE II SECRETION SYSTEM PROTEIN H"/>
    <property type="match status" value="1"/>
</dbReference>
<feature type="domain" description="DUF1559" evidence="2">
    <location>
        <begin position="144"/>
        <end position="267"/>
    </location>
</feature>
<dbReference type="EMBL" id="CP074694">
    <property type="protein sequence ID" value="QVL30189.1"/>
    <property type="molecule type" value="Genomic_DNA"/>
</dbReference>
<proteinExistence type="predicted"/>
<keyword evidence="1" id="KW-1133">Transmembrane helix</keyword>
<evidence type="ECO:0000313" key="3">
    <source>
        <dbReference type="EMBL" id="QVL30189.1"/>
    </source>
</evidence>
<accession>A0A8E6B2P7</accession>
<dbReference type="Gene3D" id="3.30.700.10">
    <property type="entry name" value="Glycoprotein, Type 4 Pilin"/>
    <property type="match status" value="1"/>
</dbReference>
<dbReference type="RefSeq" id="WP_213494073.1">
    <property type="nucleotide sequence ID" value="NZ_CP074694.1"/>
</dbReference>
<keyword evidence="1" id="KW-0812">Transmembrane</keyword>
<dbReference type="PANTHER" id="PTHR30093">
    <property type="entry name" value="GENERAL SECRETION PATHWAY PROTEIN G"/>
    <property type="match status" value="1"/>
</dbReference>
<dbReference type="Pfam" id="PF07596">
    <property type="entry name" value="SBP_bac_10"/>
    <property type="match status" value="1"/>
</dbReference>
<reference evidence="3" key="1">
    <citation type="submission" date="2021-05" db="EMBL/GenBank/DDBJ databases">
        <title>Complete genome sequence of the cellulolytic planctomycete Telmatocola sphagniphila SP2T and characterization of the first cellulase from planctomycetes.</title>
        <authorList>
            <person name="Rakitin A.L."/>
            <person name="Beletsky A.V."/>
            <person name="Naumoff D.G."/>
            <person name="Kulichevskaya I.S."/>
            <person name="Mardanov A.V."/>
            <person name="Ravin N.V."/>
            <person name="Dedysh S.N."/>
        </authorList>
    </citation>
    <scope>NUCLEOTIDE SEQUENCE</scope>
    <source>
        <strain evidence="3">SP2T</strain>
    </source>
</reference>
<dbReference type="SUPFAM" id="SSF54523">
    <property type="entry name" value="Pili subunits"/>
    <property type="match status" value="1"/>
</dbReference>
<evidence type="ECO:0000313" key="4">
    <source>
        <dbReference type="Proteomes" id="UP000676194"/>
    </source>
</evidence>